<dbReference type="EMBL" id="JH109152">
    <property type="protein sequence ID" value="EGW21828.1"/>
    <property type="molecule type" value="Genomic_DNA"/>
</dbReference>
<reference evidence="3 4" key="1">
    <citation type="submission" date="2011-06" db="EMBL/GenBank/DDBJ databases">
        <title>Genomic sequence of Methylobacter tundripaludum SV96.</title>
        <authorList>
            <consortium name="US DOE Joint Genome Institute"/>
            <person name="Lucas S."/>
            <person name="Han J."/>
            <person name="Lapidus A."/>
            <person name="Cheng J.-F."/>
            <person name="Goodwin L."/>
            <person name="Pitluck S."/>
            <person name="Held B."/>
            <person name="Detter J.C."/>
            <person name="Han C."/>
            <person name="Tapia R."/>
            <person name="Land M."/>
            <person name="Hauser L."/>
            <person name="Kyrpides N."/>
            <person name="Ivanova N."/>
            <person name="Ovchinnikova G."/>
            <person name="Pagani I."/>
            <person name="Klotz M.G."/>
            <person name="Dispirito A.A."/>
            <person name="Murrell J.C."/>
            <person name="Dunfield P."/>
            <person name="Kalyuzhnaya M.G."/>
            <person name="Svenning M."/>
            <person name="Trotsenko Y.A."/>
            <person name="Stein L.Y."/>
            <person name="Woyke T."/>
        </authorList>
    </citation>
    <scope>NUCLEOTIDE SEQUENCE [LARGE SCALE GENOMIC DNA]</scope>
    <source>
        <strain evidence="4">ATCC BAA-1195 / DSM 17260 / SV96</strain>
        <strain evidence="3">SV96</strain>
    </source>
</reference>
<dbReference type="RefSeq" id="WP_006889803.1">
    <property type="nucleotide sequence ID" value="NZ_JH109152.1"/>
</dbReference>
<dbReference type="HOGENOM" id="CLU_067752_0_0_6"/>
<dbReference type="InterPro" id="IPR012337">
    <property type="entry name" value="RNaseH-like_sf"/>
</dbReference>
<proteinExistence type="predicted"/>
<dbReference type="InterPro" id="IPR038721">
    <property type="entry name" value="IS701-like_DDE_dom"/>
</dbReference>
<dbReference type="EMBL" id="JH109152">
    <property type="protein sequence ID" value="EGW22192.1"/>
    <property type="molecule type" value="Genomic_DNA"/>
</dbReference>
<evidence type="ECO:0000313" key="4">
    <source>
        <dbReference type="Proteomes" id="UP000004664"/>
    </source>
</evidence>
<sequence>MKKAELELYTDYLISTFGAATATGLSSMVDGDVSHDRVTRFLSEREYTSRDLWRQVKSTVRQIEREDGVLIFDDTIQEKAWTDENEVMCWHFDHCSGRSVRGINLLNALYYSGEVSIPVAFELVRKPLQFCDVKTRQVKRASEVTKNELMRCMIATCVNNALKFRYVLMDSWFASVENFEFIVKKKKHFIAALKDNRLVALSAADKKQGRFVRIDTLELSDKQVVRGWLKGYADEVLLVRQVFTNKDGSTGLLNLVCSDLTCNGDMIATIYQKRWKVEVFHKSLKSNAALAKSPTRRVTTQNNHVFMAIYAVFKLECLKLKHKTNHFALRAKLFIKATRQAYAELQILQAA</sequence>
<evidence type="ECO:0000259" key="1">
    <source>
        <dbReference type="Pfam" id="PF13546"/>
    </source>
</evidence>
<accession>G3IRY1</accession>
<protein>
    <submittedName>
        <fullName evidence="3">Transposase IS4 family protein</fullName>
    </submittedName>
</protein>
<evidence type="ECO:0000313" key="2">
    <source>
        <dbReference type="EMBL" id="EGW21828.1"/>
    </source>
</evidence>
<keyword evidence="4" id="KW-1185">Reference proteome</keyword>
<name>G3IRY1_METTV</name>
<dbReference type="AlphaFoldDB" id="G3IRY1"/>
<dbReference type="OrthoDB" id="6112254at2"/>
<dbReference type="SUPFAM" id="SSF53098">
    <property type="entry name" value="Ribonuclease H-like"/>
    <property type="match status" value="1"/>
</dbReference>
<evidence type="ECO:0000313" key="3">
    <source>
        <dbReference type="EMBL" id="EGW22192.1"/>
    </source>
</evidence>
<dbReference type="Pfam" id="PF13546">
    <property type="entry name" value="DDE_5"/>
    <property type="match status" value="1"/>
</dbReference>
<organism evidence="3 4">
    <name type="scientific">Methylobacter tundripaludum (strain ATCC BAA-1195 / DSM 17260 / SV96)</name>
    <dbReference type="NCBI Taxonomy" id="697282"/>
    <lineage>
        <taxon>Bacteria</taxon>
        <taxon>Pseudomonadati</taxon>
        <taxon>Pseudomonadota</taxon>
        <taxon>Gammaproteobacteria</taxon>
        <taxon>Methylococcales</taxon>
        <taxon>Methylococcaceae</taxon>
        <taxon>Methylobacter</taxon>
    </lineage>
</organism>
<dbReference type="Proteomes" id="UP000004664">
    <property type="component" value="Unassembled WGS sequence"/>
</dbReference>
<feature type="domain" description="Transposase IS701-like DDE" evidence="1">
    <location>
        <begin position="3"/>
        <end position="201"/>
    </location>
</feature>
<gene>
    <name evidence="2" type="ORF">Mettu_0619</name>
    <name evidence="3" type="ORF">Mettu_0993</name>
</gene>
<dbReference type="STRING" id="697282.Mettu_0619"/>
<dbReference type="eggNOG" id="COG3385">
    <property type="taxonomic scope" value="Bacteria"/>
</dbReference>